<gene>
    <name evidence="1" type="ORF">G2W53_030034</name>
</gene>
<dbReference type="Proteomes" id="UP000634136">
    <property type="component" value="Unassembled WGS sequence"/>
</dbReference>
<reference evidence="1" key="1">
    <citation type="submission" date="2020-09" db="EMBL/GenBank/DDBJ databases">
        <title>Genome-Enabled Discovery of Anthraquinone Biosynthesis in Senna tora.</title>
        <authorList>
            <person name="Kang S.-H."/>
            <person name="Pandey R.P."/>
            <person name="Lee C.-M."/>
            <person name="Sim J.-S."/>
            <person name="Jeong J.-T."/>
            <person name="Choi B.-S."/>
            <person name="Jung M."/>
            <person name="Ginzburg D."/>
            <person name="Zhao K."/>
            <person name="Won S.Y."/>
            <person name="Oh T.-J."/>
            <person name="Yu Y."/>
            <person name="Kim N.-H."/>
            <person name="Lee O.R."/>
            <person name="Lee T.-H."/>
            <person name="Bashyal P."/>
            <person name="Kim T.-S."/>
            <person name="Lee W.-H."/>
            <person name="Kawkins C."/>
            <person name="Kim C.-K."/>
            <person name="Kim J.S."/>
            <person name="Ahn B.O."/>
            <person name="Rhee S.Y."/>
            <person name="Sohng J.K."/>
        </authorList>
    </citation>
    <scope>NUCLEOTIDE SEQUENCE</scope>
    <source>
        <tissue evidence="1">Leaf</tissue>
    </source>
</reference>
<dbReference type="EMBL" id="JAAIUW010000009">
    <property type="protein sequence ID" value="KAF7816065.1"/>
    <property type="molecule type" value="Genomic_DNA"/>
</dbReference>
<accession>A0A834WAC5</accession>
<name>A0A834WAC5_9FABA</name>
<dbReference type="OrthoDB" id="1735286at2759"/>
<organism evidence="1 2">
    <name type="scientific">Senna tora</name>
    <dbReference type="NCBI Taxonomy" id="362788"/>
    <lineage>
        <taxon>Eukaryota</taxon>
        <taxon>Viridiplantae</taxon>
        <taxon>Streptophyta</taxon>
        <taxon>Embryophyta</taxon>
        <taxon>Tracheophyta</taxon>
        <taxon>Spermatophyta</taxon>
        <taxon>Magnoliopsida</taxon>
        <taxon>eudicotyledons</taxon>
        <taxon>Gunneridae</taxon>
        <taxon>Pentapetalae</taxon>
        <taxon>rosids</taxon>
        <taxon>fabids</taxon>
        <taxon>Fabales</taxon>
        <taxon>Fabaceae</taxon>
        <taxon>Caesalpinioideae</taxon>
        <taxon>Cassia clade</taxon>
        <taxon>Senna</taxon>
    </lineage>
</organism>
<evidence type="ECO:0000313" key="2">
    <source>
        <dbReference type="Proteomes" id="UP000634136"/>
    </source>
</evidence>
<protein>
    <submittedName>
        <fullName evidence="1">Histone H4</fullName>
    </submittedName>
</protein>
<evidence type="ECO:0000313" key="1">
    <source>
        <dbReference type="EMBL" id="KAF7816065.1"/>
    </source>
</evidence>
<sequence>MEGRDSLKGARHRKARLNTFATARFEAGLLHSLGSIATAASPCCIVCIACDMKEGQELGKDESDDCASLCHCLHSDFFGLNAENGVLGFSSFAEIKGYPRSFLKNIHKFRSKSSTAKPIEGPSLPLERINHIHSSNGLPPSVLRVSHCITNHIFQENLKHSSSLLIDQATDPLDTSSSRQSPNRRLRDTLDVIAQNLAMPLCSSFAQTLASLSTT</sequence>
<proteinExistence type="predicted"/>
<keyword evidence="2" id="KW-1185">Reference proteome</keyword>
<comment type="caution">
    <text evidence="1">The sequence shown here is derived from an EMBL/GenBank/DDBJ whole genome shotgun (WGS) entry which is preliminary data.</text>
</comment>
<dbReference type="AlphaFoldDB" id="A0A834WAC5"/>